<dbReference type="GO" id="GO:0097745">
    <property type="term" value="P:mitochondrial tRNA 5'-end processing"/>
    <property type="evidence" value="ECO:0007669"/>
    <property type="project" value="TreeGrafter"/>
</dbReference>
<evidence type="ECO:0000313" key="10">
    <source>
        <dbReference type="Proteomes" id="UP000729913"/>
    </source>
</evidence>
<comment type="caution">
    <text evidence="9">The sequence shown here is derived from an EMBL/GenBank/DDBJ whole genome shotgun (WGS) entry which is preliminary data.</text>
</comment>
<dbReference type="PANTHER" id="PTHR13563">
    <property type="entry name" value="TRNA (GUANINE-9-) METHYLTRANSFERASE"/>
    <property type="match status" value="1"/>
</dbReference>
<feature type="coiled-coil region" evidence="7">
    <location>
        <begin position="70"/>
        <end position="97"/>
    </location>
</feature>
<dbReference type="GO" id="GO:0032259">
    <property type="term" value="P:methylation"/>
    <property type="evidence" value="ECO:0007669"/>
    <property type="project" value="UniProtKB-KW"/>
</dbReference>
<evidence type="ECO:0000256" key="7">
    <source>
        <dbReference type="SAM" id="Coils"/>
    </source>
</evidence>
<dbReference type="InterPro" id="IPR007356">
    <property type="entry name" value="tRNA_m1G_MeTrfase_euk"/>
</dbReference>
<evidence type="ECO:0000256" key="3">
    <source>
        <dbReference type="ARBA" id="ARBA00022946"/>
    </source>
</evidence>
<dbReference type="EMBL" id="JAAOIC020000068">
    <property type="protein sequence ID" value="KAG8034268.1"/>
    <property type="molecule type" value="Genomic_DNA"/>
</dbReference>
<evidence type="ECO:0000256" key="1">
    <source>
        <dbReference type="ARBA" id="ARBA00004173"/>
    </source>
</evidence>
<dbReference type="GO" id="GO:0005654">
    <property type="term" value="C:nucleoplasm"/>
    <property type="evidence" value="ECO:0007669"/>
    <property type="project" value="TreeGrafter"/>
</dbReference>
<feature type="domain" description="SAM-dependent MTase TRM10-type" evidence="8">
    <location>
        <begin position="210"/>
        <end position="404"/>
    </location>
</feature>
<keyword evidence="10" id="KW-1185">Reference proteome</keyword>
<gene>
    <name evidence="9" type="ORF">G9C98_001352</name>
</gene>
<dbReference type="GO" id="GO:0000049">
    <property type="term" value="F:tRNA binding"/>
    <property type="evidence" value="ECO:0007669"/>
    <property type="project" value="TreeGrafter"/>
</dbReference>
<dbReference type="CDD" id="cd18102">
    <property type="entry name" value="Trm10_MRRP1"/>
    <property type="match status" value="1"/>
</dbReference>
<comment type="subcellular location">
    <subcellularLocation>
        <location evidence="1">Mitochondrion</location>
    </subcellularLocation>
</comment>
<dbReference type="GO" id="GO:0005739">
    <property type="term" value="C:mitochondrion"/>
    <property type="evidence" value="ECO:0007669"/>
    <property type="project" value="UniProtKB-SubCell"/>
</dbReference>
<organism evidence="9 10">
    <name type="scientific">Cotesia typhae</name>
    <dbReference type="NCBI Taxonomy" id="2053667"/>
    <lineage>
        <taxon>Eukaryota</taxon>
        <taxon>Metazoa</taxon>
        <taxon>Ecdysozoa</taxon>
        <taxon>Arthropoda</taxon>
        <taxon>Hexapoda</taxon>
        <taxon>Insecta</taxon>
        <taxon>Pterygota</taxon>
        <taxon>Neoptera</taxon>
        <taxon>Endopterygota</taxon>
        <taxon>Hymenoptera</taxon>
        <taxon>Apocrita</taxon>
        <taxon>Ichneumonoidea</taxon>
        <taxon>Braconidae</taxon>
        <taxon>Microgastrinae</taxon>
        <taxon>Cotesia</taxon>
    </lineage>
</organism>
<reference evidence="9" key="1">
    <citation type="submission" date="2020-03" db="EMBL/GenBank/DDBJ databases">
        <authorList>
            <person name="Chebbi M.A."/>
            <person name="Drezen J.M."/>
        </authorList>
    </citation>
    <scope>NUCLEOTIDE SEQUENCE</scope>
    <source>
        <tissue evidence="9">Whole body</tissue>
    </source>
</reference>
<dbReference type="PROSITE" id="PS51675">
    <property type="entry name" value="SAM_MT_TRM10"/>
    <property type="match status" value="1"/>
</dbReference>
<dbReference type="GO" id="GO:0070131">
    <property type="term" value="P:positive regulation of mitochondrial translation"/>
    <property type="evidence" value="ECO:0007669"/>
    <property type="project" value="TreeGrafter"/>
</dbReference>
<dbReference type="GO" id="GO:0008168">
    <property type="term" value="F:methyltransferase activity"/>
    <property type="evidence" value="ECO:0007669"/>
    <property type="project" value="UniProtKB-KW"/>
</dbReference>
<keyword evidence="4 7" id="KW-0175">Coiled coil</keyword>
<evidence type="ECO:0000256" key="5">
    <source>
        <dbReference type="ARBA" id="ARBA00023128"/>
    </source>
</evidence>
<evidence type="ECO:0000256" key="2">
    <source>
        <dbReference type="ARBA" id="ARBA00022694"/>
    </source>
</evidence>
<evidence type="ECO:0000256" key="6">
    <source>
        <dbReference type="ARBA" id="ARBA00029803"/>
    </source>
</evidence>
<dbReference type="InterPro" id="IPR025812">
    <property type="entry name" value="Trm10_C_MTase_dom"/>
</dbReference>
<keyword evidence="3" id="KW-0809">Transit peptide</keyword>
<dbReference type="InterPro" id="IPR028564">
    <property type="entry name" value="MT_TRM10-typ"/>
</dbReference>
<proteinExistence type="predicted"/>
<dbReference type="Proteomes" id="UP000729913">
    <property type="component" value="Unassembled WGS sequence"/>
</dbReference>
<name>A0A8J5QYR5_9HYME</name>
<sequence length="440" mass="51609">MYSRVLRSLLIVRKYSGTKINNQIKAKCYSRGKNNFIRTCYSSAAAANSQNVDIPTKPKALDRTCIDEELLEEEGELWSLKNKHQKAKDRLEKMLQEPEMLRQYKVLQIEVEVMRQSGDDIPQEIKDRDWIELLLMNSQTKRKRYLHFLFGIEKKDENKRNKRLAKNQEVEELRKAGLLKSSDIPLWLQYTLGGNTMFMRIRDSSMNTASNWWLHRASMFGPKVVLDCGFEDKMTRQEIRNCAKQLMFAFAANRDYPDPFDLHFCNLNRSSYLFEELYSFIPTMLEPEFPINLHENSYLDFYPKDKLVYLTPDCKQMMSDYDTDAVYIVGAIVDKVSGNPVTLAKAKKEGIRMAKLPIDKYLNFGGGSNKSLTINQVIGILCDFYNTGDWYHAFRYVPRRKLTESREAQLKKKLSYYLENNKDFQSGKDFAIESRNKFRR</sequence>
<keyword evidence="2" id="KW-0819">tRNA processing</keyword>
<evidence type="ECO:0000259" key="8">
    <source>
        <dbReference type="PROSITE" id="PS51675"/>
    </source>
</evidence>
<evidence type="ECO:0000313" key="9">
    <source>
        <dbReference type="EMBL" id="KAG8034268.1"/>
    </source>
</evidence>
<keyword evidence="5" id="KW-0496">Mitochondrion</keyword>
<accession>A0A8J5QYR5</accession>
<dbReference type="PANTHER" id="PTHR13563:SF5">
    <property type="entry name" value="TRNA METHYLTRANSFERASE 10 HOMOLOG C"/>
    <property type="match status" value="1"/>
</dbReference>
<protein>
    <recommendedName>
        <fullName evidence="6">RNA (guanine-9-)-methyltransferase domain-containing protein 1</fullName>
    </recommendedName>
</protein>
<dbReference type="OrthoDB" id="9976048at2759"/>
<evidence type="ECO:0000256" key="4">
    <source>
        <dbReference type="ARBA" id="ARBA00023054"/>
    </source>
</evidence>
<reference evidence="9" key="2">
    <citation type="submission" date="2021-04" db="EMBL/GenBank/DDBJ databases">
        <title>Genome-wide patterns of bracovirus chromosomal integration into multiple host tissues during parasitism.</title>
        <authorList>
            <person name="Chebbi M.A.C."/>
        </authorList>
    </citation>
    <scope>NUCLEOTIDE SEQUENCE</scope>
    <source>
        <tissue evidence="9">Whole body</tissue>
    </source>
</reference>
<dbReference type="AlphaFoldDB" id="A0A8J5QYR5"/>